<dbReference type="GO" id="GO:0030313">
    <property type="term" value="C:cell envelope"/>
    <property type="evidence" value="ECO:0007669"/>
    <property type="project" value="UniProtKB-SubCell"/>
</dbReference>
<comment type="subcellular location">
    <subcellularLocation>
        <location evidence="1">Cell envelope</location>
    </subcellularLocation>
</comment>
<dbReference type="GO" id="GO:0030246">
    <property type="term" value="F:carbohydrate binding"/>
    <property type="evidence" value="ECO:0007669"/>
    <property type="project" value="UniProtKB-ARBA"/>
</dbReference>
<dbReference type="RefSeq" id="WP_182485181.1">
    <property type="nucleotide sequence ID" value="NZ_JACGWU010000007.1"/>
</dbReference>
<dbReference type="SUPFAM" id="SSF53822">
    <property type="entry name" value="Periplasmic binding protein-like I"/>
    <property type="match status" value="1"/>
</dbReference>
<evidence type="ECO:0000256" key="1">
    <source>
        <dbReference type="ARBA" id="ARBA00004196"/>
    </source>
</evidence>
<dbReference type="EMBL" id="JACGWU010000007">
    <property type="protein sequence ID" value="MBA8829754.1"/>
    <property type="molecule type" value="Genomic_DNA"/>
</dbReference>
<dbReference type="PANTHER" id="PTHR46847:SF1">
    <property type="entry name" value="D-ALLOSE-BINDING PERIPLASMIC PROTEIN-RELATED"/>
    <property type="match status" value="1"/>
</dbReference>
<feature type="chain" id="PRO_5038885169" evidence="4">
    <location>
        <begin position="30"/>
        <end position="325"/>
    </location>
</feature>
<feature type="signal peptide" evidence="4">
    <location>
        <begin position="1"/>
        <end position="29"/>
    </location>
</feature>
<dbReference type="PROSITE" id="PS51257">
    <property type="entry name" value="PROKAR_LIPOPROTEIN"/>
    <property type="match status" value="1"/>
</dbReference>
<dbReference type="InterPro" id="IPR028082">
    <property type="entry name" value="Peripla_BP_I"/>
</dbReference>
<keyword evidence="3 4" id="KW-0732">Signal</keyword>
<comment type="caution">
    <text evidence="6">The sequence shown here is derived from an EMBL/GenBank/DDBJ whole genome shotgun (WGS) entry which is preliminary data.</text>
</comment>
<evidence type="ECO:0000256" key="4">
    <source>
        <dbReference type="SAM" id="SignalP"/>
    </source>
</evidence>
<proteinExistence type="inferred from homology"/>
<evidence type="ECO:0000313" key="6">
    <source>
        <dbReference type="EMBL" id="MBA8829754.1"/>
    </source>
</evidence>
<evidence type="ECO:0000256" key="2">
    <source>
        <dbReference type="ARBA" id="ARBA00007639"/>
    </source>
</evidence>
<comment type="similarity">
    <text evidence="2">Belongs to the bacterial solute-binding protein 2 family.</text>
</comment>
<gene>
    <name evidence="6" type="ORF">FB555_001870</name>
</gene>
<reference evidence="6 7" key="1">
    <citation type="submission" date="2020-07" db="EMBL/GenBank/DDBJ databases">
        <title>Sequencing the genomes of 1000 actinobacteria strains.</title>
        <authorList>
            <person name="Klenk H.-P."/>
        </authorList>
    </citation>
    <scope>NUCLEOTIDE SEQUENCE [LARGE SCALE GENOMIC DNA]</scope>
    <source>
        <strain evidence="6 7">DSM 23737</strain>
    </source>
</reference>
<dbReference type="InterPro" id="IPR025997">
    <property type="entry name" value="SBP_2_dom"/>
</dbReference>
<keyword evidence="6" id="KW-0813">Transport</keyword>
<protein>
    <submittedName>
        <fullName evidence="6">ABC-type sugar transport system substrate-binding protein</fullName>
    </submittedName>
</protein>
<sequence length="325" mass="34711">MLSKKILGGISIALAFALSLAGCSSSPVADSPAESKGAIAMSFGGLDIPIWNDMLSIMEPQITAAGYKFLTDDPKWDIQTQVSDWQNWVQRGDVKTIMGYPVQSDSMVNVTQEAQNAGISVLGYAGKWEGTSFSLVLNNFEDGKTLGEAAGKWIIDKYGKTTPQPVALLGYWETDLGRERSEGIKAGLASSGANVTINELSVINLDDGYKAAQNQLAAFPDTKIFLGMASEPTEGAYQFLMDSGVAPDDDSYLLGALDATDSILDIYLTPNSIWHLSYILPAKSLADAMVKMMIGAAEGTLTADIEIASTQVTRENAASFYSAKN</sequence>
<organism evidence="6 7">
    <name type="scientific">Alpinimonas psychrophila</name>
    <dbReference type="NCBI Taxonomy" id="748908"/>
    <lineage>
        <taxon>Bacteria</taxon>
        <taxon>Bacillati</taxon>
        <taxon>Actinomycetota</taxon>
        <taxon>Actinomycetes</taxon>
        <taxon>Micrococcales</taxon>
        <taxon>Microbacteriaceae</taxon>
        <taxon>Alpinimonas</taxon>
    </lineage>
</organism>
<feature type="domain" description="Periplasmic binding protein" evidence="5">
    <location>
        <begin position="39"/>
        <end position="299"/>
    </location>
</feature>
<evidence type="ECO:0000313" key="7">
    <source>
        <dbReference type="Proteomes" id="UP000524237"/>
    </source>
</evidence>
<dbReference type="Gene3D" id="3.40.50.2300">
    <property type="match status" value="2"/>
</dbReference>
<evidence type="ECO:0000256" key="3">
    <source>
        <dbReference type="ARBA" id="ARBA00022729"/>
    </source>
</evidence>
<dbReference type="PANTHER" id="PTHR46847">
    <property type="entry name" value="D-ALLOSE-BINDING PERIPLASMIC PROTEIN-RELATED"/>
    <property type="match status" value="1"/>
</dbReference>
<keyword evidence="6" id="KW-0762">Sugar transport</keyword>
<dbReference type="Proteomes" id="UP000524237">
    <property type="component" value="Unassembled WGS sequence"/>
</dbReference>
<dbReference type="Pfam" id="PF13407">
    <property type="entry name" value="Peripla_BP_4"/>
    <property type="match status" value="1"/>
</dbReference>
<accession>A0A7W3JV21</accession>
<keyword evidence="7" id="KW-1185">Reference proteome</keyword>
<evidence type="ECO:0000259" key="5">
    <source>
        <dbReference type="Pfam" id="PF13407"/>
    </source>
</evidence>
<dbReference type="AlphaFoldDB" id="A0A7W3JV21"/>
<name>A0A7W3JV21_9MICO</name>